<proteinExistence type="predicted"/>
<accession>A0A1G2M4P0</accession>
<protein>
    <submittedName>
        <fullName evidence="1">Uncharacterized protein</fullName>
    </submittedName>
</protein>
<dbReference type="AlphaFoldDB" id="A0A1G2M4P0"/>
<evidence type="ECO:0000313" key="2">
    <source>
        <dbReference type="Proteomes" id="UP000178873"/>
    </source>
</evidence>
<gene>
    <name evidence="1" type="ORF">A2664_04475</name>
</gene>
<reference evidence="1 2" key="1">
    <citation type="journal article" date="2016" name="Nat. Commun.">
        <title>Thousands of microbial genomes shed light on interconnected biogeochemical processes in an aquifer system.</title>
        <authorList>
            <person name="Anantharaman K."/>
            <person name="Brown C.T."/>
            <person name="Hug L.A."/>
            <person name="Sharon I."/>
            <person name="Castelle C.J."/>
            <person name="Probst A.J."/>
            <person name="Thomas B.C."/>
            <person name="Singh A."/>
            <person name="Wilkins M.J."/>
            <person name="Karaoz U."/>
            <person name="Brodie E.L."/>
            <person name="Williams K.H."/>
            <person name="Hubbard S.S."/>
            <person name="Banfield J.F."/>
        </authorList>
    </citation>
    <scope>NUCLEOTIDE SEQUENCE [LARGE SCALE GENOMIC DNA]</scope>
</reference>
<organism evidence="1 2">
    <name type="scientific">Candidatus Taylorbacteria bacterium RIFCSPHIGHO2_01_FULL_46_22b</name>
    <dbReference type="NCBI Taxonomy" id="1802301"/>
    <lineage>
        <taxon>Bacteria</taxon>
        <taxon>Candidatus Tayloriibacteriota</taxon>
    </lineage>
</organism>
<dbReference type="Proteomes" id="UP000178873">
    <property type="component" value="Unassembled WGS sequence"/>
</dbReference>
<name>A0A1G2M4P0_9BACT</name>
<sequence length="64" mass="6964">MNVPCRLIKGEHGLVLQIAVTEGVTEAGVLFHTLASNPITATITNSEWQELTLPSKLTFTVENE</sequence>
<evidence type="ECO:0000313" key="1">
    <source>
        <dbReference type="EMBL" id="OHA18734.1"/>
    </source>
</evidence>
<comment type="caution">
    <text evidence="1">The sequence shown here is derived from an EMBL/GenBank/DDBJ whole genome shotgun (WGS) entry which is preliminary data.</text>
</comment>
<dbReference type="EMBL" id="MHRF01000001">
    <property type="protein sequence ID" value="OHA18734.1"/>
    <property type="molecule type" value="Genomic_DNA"/>
</dbReference>